<dbReference type="GO" id="GO:0005509">
    <property type="term" value="F:calcium ion binding"/>
    <property type="evidence" value="ECO:0007669"/>
    <property type="project" value="InterPro"/>
</dbReference>
<dbReference type="Proteomes" id="UP000623467">
    <property type="component" value="Unassembled WGS sequence"/>
</dbReference>
<organism evidence="4 5">
    <name type="scientific">Mycena sanguinolenta</name>
    <dbReference type="NCBI Taxonomy" id="230812"/>
    <lineage>
        <taxon>Eukaryota</taxon>
        <taxon>Fungi</taxon>
        <taxon>Dikarya</taxon>
        <taxon>Basidiomycota</taxon>
        <taxon>Agaricomycotina</taxon>
        <taxon>Agaricomycetes</taxon>
        <taxon>Agaricomycetidae</taxon>
        <taxon>Agaricales</taxon>
        <taxon>Marasmiineae</taxon>
        <taxon>Mycenaceae</taxon>
        <taxon>Mycena</taxon>
    </lineage>
</organism>
<sequence length="510" mass="56892">MACSLPWTAVNCLFTSRRHNSLPPSGKSCPTSLDYPMSDIPPSLQVGPDGYTQGSGAFNPTLENPSADPPAYLPITPQAQNYASQALPYSFQGSQYYPPTAGSSTNIYPQGGYVPPTGSTYGATQGYVPPSSLSDLPPSYQAAAEPAVILYRDIMVYNPKSSERLQKYATLDADIEAILNCSKSSGSKADSRVNALVVTLAQLGALKLEVVAHEFPLHPRNHKHIPLQHFIEDEISGDVQAGLIGLILGPVKYDADRINYAIKALPVKEDILRDIFLDLTPQEARLLAYVYHQTYKTPLLAHRIEIHDEDWRLFKAIIHPNRRLLEDQVYDNLRLTLEDVQSIYKAQDYRPKPERTKEVAFTEVFAYRTRQHIGQVCSTYQEKHKKSMSQVIRSTFSGNYRSALLSIAASYEPDPKHPELDPRAIRDAKRIAYTMAGIGTNKEMLLMRVLRAHWSHRRMDEIIAAFPLCNDKRVQLVDRVKGEKGGIMSGQGFKDFKFLVLTLISGVPAS</sequence>
<dbReference type="SUPFAM" id="SSF47874">
    <property type="entry name" value="Annexin"/>
    <property type="match status" value="1"/>
</dbReference>
<keyword evidence="2" id="KW-0677">Repeat</keyword>
<evidence type="ECO:0000256" key="1">
    <source>
        <dbReference type="ARBA" id="ARBA00007831"/>
    </source>
</evidence>
<comment type="caution">
    <text evidence="4">The sequence shown here is derived from an EMBL/GenBank/DDBJ whole genome shotgun (WGS) entry which is preliminary data.</text>
</comment>
<evidence type="ECO:0000256" key="3">
    <source>
        <dbReference type="ARBA" id="ARBA00023216"/>
    </source>
</evidence>
<accession>A0A8H6YU19</accession>
<dbReference type="Pfam" id="PF00191">
    <property type="entry name" value="Annexin"/>
    <property type="match status" value="1"/>
</dbReference>
<dbReference type="InterPro" id="IPR018502">
    <property type="entry name" value="Annexin_repeat"/>
</dbReference>
<dbReference type="OrthoDB" id="37886at2759"/>
<dbReference type="GO" id="GO:0001786">
    <property type="term" value="F:phosphatidylserine binding"/>
    <property type="evidence" value="ECO:0007669"/>
    <property type="project" value="TreeGrafter"/>
</dbReference>
<dbReference type="GO" id="GO:0005634">
    <property type="term" value="C:nucleus"/>
    <property type="evidence" value="ECO:0007669"/>
    <property type="project" value="TreeGrafter"/>
</dbReference>
<dbReference type="AlphaFoldDB" id="A0A8H6YU19"/>
<keyword evidence="5" id="KW-1185">Reference proteome</keyword>
<name>A0A8H6YU19_9AGAR</name>
<dbReference type="SMART" id="SM00335">
    <property type="entry name" value="ANX"/>
    <property type="match status" value="1"/>
</dbReference>
<dbReference type="GO" id="GO:0012506">
    <property type="term" value="C:vesicle membrane"/>
    <property type="evidence" value="ECO:0007669"/>
    <property type="project" value="TreeGrafter"/>
</dbReference>
<evidence type="ECO:0000256" key="2">
    <source>
        <dbReference type="ARBA" id="ARBA00022737"/>
    </source>
</evidence>
<comment type="similarity">
    <text evidence="1">Belongs to the annexin family.</text>
</comment>
<dbReference type="GO" id="GO:0005544">
    <property type="term" value="F:calcium-dependent phospholipid binding"/>
    <property type="evidence" value="ECO:0007669"/>
    <property type="project" value="InterPro"/>
</dbReference>
<protein>
    <submittedName>
        <fullName evidence="4">Annexin A4</fullName>
    </submittedName>
</protein>
<dbReference type="Gene3D" id="1.10.220.10">
    <property type="entry name" value="Annexin"/>
    <property type="match status" value="1"/>
</dbReference>
<evidence type="ECO:0000313" key="5">
    <source>
        <dbReference type="Proteomes" id="UP000623467"/>
    </source>
</evidence>
<keyword evidence="3" id="KW-0041">Annexin</keyword>
<dbReference type="PANTHER" id="PTHR10502">
    <property type="entry name" value="ANNEXIN"/>
    <property type="match status" value="1"/>
</dbReference>
<proteinExistence type="inferred from homology"/>
<reference evidence="4" key="1">
    <citation type="submission" date="2020-05" db="EMBL/GenBank/DDBJ databases">
        <title>Mycena genomes resolve the evolution of fungal bioluminescence.</title>
        <authorList>
            <person name="Tsai I.J."/>
        </authorList>
    </citation>
    <scope>NUCLEOTIDE SEQUENCE</scope>
    <source>
        <strain evidence="4">160909Yilan</strain>
    </source>
</reference>
<evidence type="ECO:0000313" key="4">
    <source>
        <dbReference type="EMBL" id="KAF7366338.1"/>
    </source>
</evidence>
<dbReference type="PROSITE" id="PS51897">
    <property type="entry name" value="ANNEXIN_2"/>
    <property type="match status" value="1"/>
</dbReference>
<dbReference type="GO" id="GO:0005737">
    <property type="term" value="C:cytoplasm"/>
    <property type="evidence" value="ECO:0007669"/>
    <property type="project" value="TreeGrafter"/>
</dbReference>
<dbReference type="PANTHER" id="PTHR10502:SF102">
    <property type="entry name" value="ANNEXIN B11"/>
    <property type="match status" value="1"/>
</dbReference>
<dbReference type="InterPro" id="IPR037104">
    <property type="entry name" value="Annexin_sf"/>
</dbReference>
<dbReference type="EMBL" id="JACAZH010000006">
    <property type="protein sequence ID" value="KAF7366338.1"/>
    <property type="molecule type" value="Genomic_DNA"/>
</dbReference>
<dbReference type="GO" id="GO:0005886">
    <property type="term" value="C:plasma membrane"/>
    <property type="evidence" value="ECO:0007669"/>
    <property type="project" value="TreeGrafter"/>
</dbReference>
<gene>
    <name evidence="4" type="ORF">MSAN_00890200</name>
</gene>